<dbReference type="AlphaFoldDB" id="A0A9D2G7P1"/>
<keyword evidence="2" id="KW-0812">Transmembrane</keyword>
<dbReference type="Pfam" id="PF09581">
    <property type="entry name" value="Spore_III_AF"/>
    <property type="match status" value="1"/>
</dbReference>
<feature type="transmembrane region" description="Helical" evidence="2">
    <location>
        <begin position="12"/>
        <end position="28"/>
    </location>
</feature>
<dbReference type="InterPro" id="IPR014245">
    <property type="entry name" value="Spore_III_AF"/>
</dbReference>
<reference evidence="3" key="1">
    <citation type="journal article" date="2021" name="PeerJ">
        <title>Extensive microbial diversity within the chicken gut microbiome revealed by metagenomics and culture.</title>
        <authorList>
            <person name="Gilroy R."/>
            <person name="Ravi A."/>
            <person name="Getino M."/>
            <person name="Pursley I."/>
            <person name="Horton D.L."/>
            <person name="Alikhan N.F."/>
            <person name="Baker D."/>
            <person name="Gharbi K."/>
            <person name="Hall N."/>
            <person name="Watson M."/>
            <person name="Adriaenssens E.M."/>
            <person name="Foster-Nyarko E."/>
            <person name="Jarju S."/>
            <person name="Secka A."/>
            <person name="Antonio M."/>
            <person name="Oren A."/>
            <person name="Chaudhuri R.R."/>
            <person name="La Ragione R."/>
            <person name="Hildebrand F."/>
            <person name="Pallen M.J."/>
        </authorList>
    </citation>
    <scope>NUCLEOTIDE SEQUENCE</scope>
    <source>
        <strain evidence="3">CHK196-3914</strain>
    </source>
</reference>
<reference evidence="3" key="2">
    <citation type="submission" date="2021-04" db="EMBL/GenBank/DDBJ databases">
        <authorList>
            <person name="Gilroy R."/>
        </authorList>
    </citation>
    <scope>NUCLEOTIDE SEQUENCE</scope>
    <source>
        <strain evidence="3">CHK196-3914</strain>
    </source>
</reference>
<dbReference type="Proteomes" id="UP000824116">
    <property type="component" value="Unassembled WGS sequence"/>
</dbReference>
<keyword evidence="2" id="KW-1133">Transmembrane helix</keyword>
<evidence type="ECO:0000256" key="2">
    <source>
        <dbReference type="SAM" id="Phobius"/>
    </source>
</evidence>
<protein>
    <submittedName>
        <fullName evidence="3">Stage III sporulation protein AF</fullName>
    </submittedName>
</protein>
<organism evidence="3 4">
    <name type="scientific">Candidatus Mediterraneibacter stercoravium</name>
    <dbReference type="NCBI Taxonomy" id="2838685"/>
    <lineage>
        <taxon>Bacteria</taxon>
        <taxon>Bacillati</taxon>
        <taxon>Bacillota</taxon>
        <taxon>Clostridia</taxon>
        <taxon>Lachnospirales</taxon>
        <taxon>Lachnospiraceae</taxon>
        <taxon>Mediterraneibacter</taxon>
    </lineage>
</organism>
<accession>A0A9D2G7P1</accession>
<dbReference type="EMBL" id="DXAY01000061">
    <property type="protein sequence ID" value="HIZ74133.1"/>
    <property type="molecule type" value="Genomic_DNA"/>
</dbReference>
<comment type="caution">
    <text evidence="3">The sequence shown here is derived from an EMBL/GenBank/DDBJ whole genome shotgun (WGS) entry which is preliminary data.</text>
</comment>
<gene>
    <name evidence="3" type="ORF">H9723_02665</name>
</gene>
<evidence type="ECO:0000256" key="1">
    <source>
        <dbReference type="SAM" id="MobiDB-lite"/>
    </source>
</evidence>
<name>A0A9D2G7P1_9FIRM</name>
<sequence length="122" mass="13849">MLQQLYGWIQNIAVYLIVAAAVMHAIPGKDYGKYVRFFSGLVLILLLFTPVMSLTGMSGRFQELYQSGLYEMEKKEIEEARERFEEAELLDFVPDEYGGTPEQSDSEESGGLIEVEEIRVGE</sequence>
<evidence type="ECO:0000313" key="3">
    <source>
        <dbReference type="EMBL" id="HIZ74133.1"/>
    </source>
</evidence>
<feature type="region of interest" description="Disordered" evidence="1">
    <location>
        <begin position="94"/>
        <end position="113"/>
    </location>
</feature>
<proteinExistence type="predicted"/>
<evidence type="ECO:0000313" key="4">
    <source>
        <dbReference type="Proteomes" id="UP000824116"/>
    </source>
</evidence>
<keyword evidence="2" id="KW-0472">Membrane</keyword>
<feature type="transmembrane region" description="Helical" evidence="2">
    <location>
        <begin position="34"/>
        <end position="54"/>
    </location>
</feature>